<name>A0ABS4MFX3_9LACO</name>
<dbReference type="NCBIfam" id="NF000868">
    <property type="entry name" value="PRK00080.1"/>
    <property type="match status" value="1"/>
</dbReference>
<feature type="binding site" evidence="9">
    <location>
        <position position="314"/>
    </location>
    <ligand>
        <name>DNA</name>
        <dbReference type="ChEBI" id="CHEBI:16991"/>
    </ligand>
</feature>
<dbReference type="InterPro" id="IPR036390">
    <property type="entry name" value="WH_DNA-bd_sf"/>
</dbReference>
<comment type="caution">
    <text evidence="12">The sequence shown here is derived from an EMBL/GenBank/DDBJ whole genome shotgun (WGS) entry which is preliminary data.</text>
</comment>
<feature type="binding site" evidence="9">
    <location>
        <begin position="132"/>
        <end position="134"/>
    </location>
    <ligand>
        <name>ATP</name>
        <dbReference type="ChEBI" id="CHEBI:30616"/>
    </ligand>
</feature>
<comment type="caution">
    <text evidence="9">Lacks conserved residue(s) required for the propagation of feature annotation.</text>
</comment>
<feature type="region of interest" description="Small ATPAse domain (RuvB-S)" evidence="9">
    <location>
        <begin position="186"/>
        <end position="256"/>
    </location>
</feature>
<evidence type="ECO:0000313" key="13">
    <source>
        <dbReference type="Proteomes" id="UP001519292"/>
    </source>
</evidence>
<evidence type="ECO:0000256" key="9">
    <source>
        <dbReference type="HAMAP-Rule" id="MF_00016"/>
    </source>
</evidence>
<feature type="binding site" evidence="9">
    <location>
        <position position="319"/>
    </location>
    <ligand>
        <name>DNA</name>
        <dbReference type="ChEBI" id="CHEBI:16991"/>
    </ligand>
</feature>
<feature type="binding site" evidence="9">
    <location>
        <position position="25"/>
    </location>
    <ligand>
        <name>ATP</name>
        <dbReference type="ChEBI" id="CHEBI:30616"/>
    </ligand>
</feature>
<comment type="domain">
    <text evidence="9">Has 3 domains, the large (RuvB-L) and small ATPase (RuvB-S) domains and the C-terminal head (RuvB-H) domain. The head domain binds DNA, while the ATPase domains jointly bind ATP, ADP or are empty depending on the state of the subunit in the translocation cycle. During a single DNA translocation step the structure of each domain remains the same, but their relative positions change.</text>
</comment>
<feature type="binding site" evidence="9">
    <location>
        <position position="70"/>
    </location>
    <ligand>
        <name>Mg(2+)</name>
        <dbReference type="ChEBI" id="CHEBI:18420"/>
    </ligand>
</feature>
<dbReference type="SUPFAM" id="SSF46785">
    <property type="entry name" value="Winged helix' DNA-binding domain"/>
    <property type="match status" value="1"/>
</dbReference>
<evidence type="ECO:0000256" key="8">
    <source>
        <dbReference type="ARBA" id="ARBA00023204"/>
    </source>
</evidence>
<dbReference type="InterPro" id="IPR004605">
    <property type="entry name" value="DNA_helicase_Holl-junc_RuvB"/>
</dbReference>
<evidence type="ECO:0000256" key="4">
    <source>
        <dbReference type="ARBA" id="ARBA00022801"/>
    </source>
</evidence>
<dbReference type="PANTHER" id="PTHR42848">
    <property type="match status" value="1"/>
</dbReference>
<dbReference type="PANTHER" id="PTHR42848:SF1">
    <property type="entry name" value="HOLLIDAY JUNCTION BRANCH MIGRATION COMPLEX SUBUNIT RUVB"/>
    <property type="match status" value="1"/>
</dbReference>
<evidence type="ECO:0000259" key="11">
    <source>
        <dbReference type="SMART" id="SM00382"/>
    </source>
</evidence>
<keyword evidence="4 9" id="KW-0378">Hydrolase</keyword>
<dbReference type="Pfam" id="PF05496">
    <property type="entry name" value="RuvB_N"/>
    <property type="match status" value="1"/>
</dbReference>
<keyword evidence="13" id="KW-1185">Reference proteome</keyword>
<dbReference type="Pfam" id="PF17864">
    <property type="entry name" value="AAA_lid_4"/>
    <property type="match status" value="1"/>
</dbReference>
<dbReference type="InterPro" id="IPR041445">
    <property type="entry name" value="AAA_lid_4"/>
</dbReference>
<reference evidence="12 13" key="1">
    <citation type="submission" date="2021-03" db="EMBL/GenBank/DDBJ databases">
        <title>Genomic Encyclopedia of Type Strains, Phase IV (KMG-IV): sequencing the most valuable type-strain genomes for metagenomic binning, comparative biology and taxonomic classification.</title>
        <authorList>
            <person name="Goeker M."/>
        </authorList>
    </citation>
    <scope>NUCLEOTIDE SEQUENCE [LARGE SCALE GENOMIC DNA]</scope>
    <source>
        <strain evidence="12 13">DSM 101872</strain>
    </source>
</reference>
<organism evidence="12 13">
    <name type="scientific">Lactobacillus colini</name>
    <dbReference type="NCBI Taxonomy" id="1819254"/>
    <lineage>
        <taxon>Bacteria</taxon>
        <taxon>Bacillati</taxon>
        <taxon>Bacillota</taxon>
        <taxon>Bacilli</taxon>
        <taxon>Lactobacillales</taxon>
        <taxon>Lactobacillaceae</taxon>
        <taxon>Lactobacillus</taxon>
    </lineage>
</organism>
<dbReference type="InterPro" id="IPR008824">
    <property type="entry name" value="RuvB-like_N"/>
</dbReference>
<evidence type="ECO:0000256" key="7">
    <source>
        <dbReference type="ARBA" id="ARBA00023172"/>
    </source>
</evidence>
<comment type="subcellular location">
    <subcellularLocation>
        <location evidence="9">Cytoplasm</location>
    </subcellularLocation>
</comment>
<keyword evidence="1 9" id="KW-0963">Cytoplasm</keyword>
<feature type="region of interest" description="Disordered" evidence="10">
    <location>
        <begin position="1"/>
        <end position="23"/>
    </location>
</feature>
<feature type="binding site" evidence="9">
    <location>
        <position position="66"/>
    </location>
    <ligand>
        <name>ATP</name>
        <dbReference type="ChEBI" id="CHEBI:30616"/>
    </ligand>
</feature>
<dbReference type="InterPro" id="IPR027417">
    <property type="entry name" value="P-loop_NTPase"/>
</dbReference>
<evidence type="ECO:0000256" key="10">
    <source>
        <dbReference type="SAM" id="MobiDB-lite"/>
    </source>
</evidence>
<keyword evidence="3 9" id="KW-0227">DNA damage</keyword>
<keyword evidence="5 9" id="KW-0067">ATP-binding</keyword>
<dbReference type="EC" id="3.6.4.-" evidence="9"/>
<accession>A0ABS4MFX3</accession>
<proteinExistence type="inferred from homology"/>
<feature type="binding site" evidence="9">
    <location>
        <position position="185"/>
    </location>
    <ligand>
        <name>ATP</name>
        <dbReference type="ChEBI" id="CHEBI:30616"/>
    </ligand>
</feature>
<feature type="binding site" evidence="9">
    <location>
        <position position="222"/>
    </location>
    <ligand>
        <name>ATP</name>
        <dbReference type="ChEBI" id="CHEBI:30616"/>
    </ligand>
</feature>
<keyword evidence="2 9" id="KW-0547">Nucleotide-binding</keyword>
<gene>
    <name evidence="9" type="primary">ruvB</name>
    <name evidence="12" type="ORF">J2Z60_001748</name>
</gene>
<dbReference type="SMART" id="SM00382">
    <property type="entry name" value="AAA"/>
    <property type="match status" value="1"/>
</dbReference>
<comment type="catalytic activity">
    <reaction evidence="9">
        <text>ATP + H2O = ADP + phosphate + H(+)</text>
        <dbReference type="Rhea" id="RHEA:13065"/>
        <dbReference type="ChEBI" id="CHEBI:15377"/>
        <dbReference type="ChEBI" id="CHEBI:15378"/>
        <dbReference type="ChEBI" id="CHEBI:30616"/>
        <dbReference type="ChEBI" id="CHEBI:43474"/>
        <dbReference type="ChEBI" id="CHEBI:456216"/>
    </reaction>
</comment>
<keyword evidence="8 9" id="KW-0234">DNA repair</keyword>
<evidence type="ECO:0000256" key="3">
    <source>
        <dbReference type="ARBA" id="ARBA00022763"/>
    </source>
</evidence>
<dbReference type="SUPFAM" id="SSF52540">
    <property type="entry name" value="P-loop containing nucleoside triphosphate hydrolases"/>
    <property type="match status" value="1"/>
</dbReference>
<comment type="similarity">
    <text evidence="9">Belongs to the RuvB family.</text>
</comment>
<feature type="domain" description="AAA+ ATPase" evidence="11">
    <location>
        <begin position="55"/>
        <end position="186"/>
    </location>
</feature>
<dbReference type="HAMAP" id="MF_00016">
    <property type="entry name" value="DNA_HJ_migration_RuvB"/>
    <property type="match status" value="1"/>
</dbReference>
<keyword evidence="12" id="KW-0347">Helicase</keyword>
<evidence type="ECO:0000256" key="6">
    <source>
        <dbReference type="ARBA" id="ARBA00023125"/>
    </source>
</evidence>
<dbReference type="GO" id="GO:0016787">
    <property type="term" value="F:hydrolase activity"/>
    <property type="evidence" value="ECO:0007669"/>
    <property type="project" value="UniProtKB-KW"/>
</dbReference>
<evidence type="ECO:0000313" key="12">
    <source>
        <dbReference type="EMBL" id="MBP2058563.1"/>
    </source>
</evidence>
<keyword evidence="7 9" id="KW-0233">DNA recombination</keyword>
<dbReference type="Pfam" id="PF05491">
    <property type="entry name" value="WHD_RuvB"/>
    <property type="match status" value="1"/>
</dbReference>
<feature type="binding site" evidence="9">
    <location>
        <position position="69"/>
    </location>
    <ligand>
        <name>ATP</name>
        <dbReference type="ChEBI" id="CHEBI:30616"/>
    </ligand>
</feature>
<dbReference type="RefSeq" id="WP_209687294.1">
    <property type="nucleotide sequence ID" value="NZ_JAGGLU010000011.1"/>
</dbReference>
<dbReference type="InterPro" id="IPR036388">
    <property type="entry name" value="WH-like_DNA-bd_sf"/>
</dbReference>
<evidence type="ECO:0000256" key="2">
    <source>
        <dbReference type="ARBA" id="ARBA00022741"/>
    </source>
</evidence>
<comment type="subunit">
    <text evidence="9">Homohexamer. Forms an RuvA(8)-RuvB(12)-Holliday junction (HJ) complex. HJ DNA is sandwiched between 2 RuvA tetramers; dsDNA enters through RuvA and exits via RuvB. An RuvB hexamer assembles on each DNA strand where it exits the tetramer. Each RuvB hexamer is contacted by two RuvA subunits (via domain III) on 2 adjacent RuvB subunits; this complex drives branch migration. In the full resolvosome a probable DNA-RuvA(4)-RuvB(12)-RuvC(2) complex forms which resolves the HJ.</text>
</comment>
<dbReference type="InterPro" id="IPR003593">
    <property type="entry name" value="AAA+_ATPase"/>
</dbReference>
<dbReference type="Gene3D" id="1.10.8.60">
    <property type="match status" value="1"/>
</dbReference>
<dbReference type="GO" id="GO:0003678">
    <property type="term" value="F:DNA helicase activity"/>
    <property type="evidence" value="ECO:0007669"/>
    <property type="project" value="UniProtKB-EC"/>
</dbReference>
<dbReference type="Gene3D" id="3.40.50.300">
    <property type="entry name" value="P-loop containing nucleotide triphosphate hydrolases"/>
    <property type="match status" value="1"/>
</dbReference>
<comment type="function">
    <text evidence="9">The RuvA-RuvB-RuvC complex processes Holliday junction (HJ) DNA during genetic recombination and DNA repair, while the RuvA-RuvB complex plays an important role in the rescue of blocked DNA replication forks via replication fork reversal (RFR). RuvA specifically binds to HJ cruciform DNA, conferring on it an open structure. The RuvB hexamer acts as an ATP-dependent pump, pulling dsDNA into and through the RuvAB complex. RuvB forms 2 homohexamers on either side of HJ DNA bound by 1 or 2 RuvA tetramers; 4 subunits per hexamer contact DNA at a time. Coordinated motions by a converter formed by DNA-disengaged RuvB subunits stimulates ATP hydrolysis and nucleotide exchange. Immobilization of the converter enables RuvB to convert the ATP-contained energy into a lever motion, pulling 2 nucleotides of DNA out of the RuvA tetramer per ATP hydrolyzed, thus driving DNA branch migration. The RuvB motors rotate together with the DNA substrate, which together with the progressing nucleotide cycle form the mechanistic basis for DNA recombination by continuous HJ branch migration. Branch migration allows RuvC to scan DNA until it finds its consensus sequence, where it cleaves and resolves cruciform DNA.</text>
</comment>
<feature type="binding site" evidence="9">
    <location>
        <position position="24"/>
    </location>
    <ligand>
        <name>ATP</name>
        <dbReference type="ChEBI" id="CHEBI:30616"/>
    </ligand>
</feature>
<feature type="region of interest" description="Head domain (RuvB-H)" evidence="9">
    <location>
        <begin position="259"/>
        <end position="337"/>
    </location>
</feature>
<dbReference type="NCBIfam" id="TIGR00635">
    <property type="entry name" value="ruvB"/>
    <property type="match status" value="1"/>
</dbReference>
<sequence>MSEEEQRLVDSQSSEDEEEVELSLRPQSLVQYIGQDKVKDEMSVYIEAAKKRDEALDHVLLYGPPGLGKTTLAFVIANEMGVHLKSTSGPAIEKAGDLVALLSELDPGDVLFIDEIHRLAKPVEEVLYSAMEDYYIDIVVGQGQTTHAVHVPLPPFTLIGATTRAGQLSAPLRDRFGIVEHMQYYNIIDLEKIILRSSDVFNTKINSEAAIELARRSRGTPRVANRLLKRVRDFAEVKGEEEISLATTKHALSQLEVDNEGLDQTDRKILRVMIENYDGGPVGIKTLAANIGEDRDTIEEVYEPYLLQKGFIIRTQRGRAVTDKAYLQLGLSPRKSE</sequence>
<feature type="binding site" evidence="9">
    <location>
        <position position="71"/>
    </location>
    <ligand>
        <name>ATP</name>
        <dbReference type="ChEBI" id="CHEBI:30616"/>
    </ligand>
</feature>
<dbReference type="Proteomes" id="UP001519292">
    <property type="component" value="Unassembled WGS sequence"/>
</dbReference>
<dbReference type="Gene3D" id="1.10.10.10">
    <property type="entry name" value="Winged helix-like DNA-binding domain superfamily/Winged helix DNA-binding domain"/>
    <property type="match status" value="1"/>
</dbReference>
<feature type="binding site" evidence="9">
    <location>
        <position position="70"/>
    </location>
    <ligand>
        <name>ATP</name>
        <dbReference type="ChEBI" id="CHEBI:30616"/>
    </ligand>
</feature>
<feature type="binding site" evidence="9">
    <location>
        <position position="295"/>
    </location>
    <ligand>
        <name>DNA</name>
        <dbReference type="ChEBI" id="CHEBI:16991"/>
    </ligand>
</feature>
<dbReference type="EMBL" id="JAGGLU010000011">
    <property type="protein sequence ID" value="MBP2058563.1"/>
    <property type="molecule type" value="Genomic_DNA"/>
</dbReference>
<dbReference type="CDD" id="cd00009">
    <property type="entry name" value="AAA"/>
    <property type="match status" value="1"/>
</dbReference>
<evidence type="ECO:0000256" key="1">
    <source>
        <dbReference type="ARBA" id="ARBA00022490"/>
    </source>
</evidence>
<protein>
    <recommendedName>
        <fullName evidence="9">Holliday junction branch migration complex subunit RuvB</fullName>
        <ecNumber evidence="9">3.6.4.-</ecNumber>
    </recommendedName>
</protein>
<feature type="binding site" evidence="9">
    <location>
        <position position="175"/>
    </location>
    <ligand>
        <name>ATP</name>
        <dbReference type="ChEBI" id="CHEBI:30616"/>
    </ligand>
</feature>
<evidence type="ECO:0000256" key="5">
    <source>
        <dbReference type="ARBA" id="ARBA00022840"/>
    </source>
</evidence>
<keyword evidence="6 9" id="KW-0238">DNA-binding</keyword>
<dbReference type="InterPro" id="IPR008823">
    <property type="entry name" value="RuvB_wg_C"/>
</dbReference>